<feature type="domain" description="Methyl-accepting transducer" evidence="10">
    <location>
        <begin position="393"/>
        <end position="650"/>
    </location>
</feature>
<evidence type="ECO:0000256" key="8">
    <source>
        <dbReference type="SAM" id="Coils"/>
    </source>
</evidence>
<comment type="subcellular location">
    <subcellularLocation>
        <location evidence="1">Cell membrane</location>
        <topology evidence="1">Multi-pass membrane protein</topology>
    </subcellularLocation>
</comment>
<evidence type="ECO:0000313" key="11">
    <source>
        <dbReference type="EMBL" id="TCO76852.1"/>
    </source>
</evidence>
<dbReference type="CDD" id="cd06225">
    <property type="entry name" value="HAMP"/>
    <property type="match status" value="1"/>
</dbReference>
<dbReference type="InterPro" id="IPR004089">
    <property type="entry name" value="MCPsignal_dom"/>
</dbReference>
<dbReference type="Proteomes" id="UP000294919">
    <property type="component" value="Unassembled WGS sequence"/>
</dbReference>
<dbReference type="Pfam" id="PF00015">
    <property type="entry name" value="MCPsignal"/>
    <property type="match status" value="1"/>
</dbReference>
<name>A0A4R2KVA0_9FIRM</name>
<evidence type="ECO:0000256" key="5">
    <source>
        <dbReference type="ARBA" id="ARBA00023136"/>
    </source>
</evidence>
<feature type="transmembrane region" description="Helical" evidence="9">
    <location>
        <begin position="296"/>
        <end position="317"/>
    </location>
</feature>
<dbReference type="EMBL" id="SLWV01000007">
    <property type="protein sequence ID" value="TCO76852.1"/>
    <property type="molecule type" value="Genomic_DNA"/>
</dbReference>
<dbReference type="Pfam" id="PF17203">
    <property type="entry name" value="sCache_3_2"/>
    <property type="match status" value="1"/>
</dbReference>
<accession>A0A4R2KVA0</accession>
<dbReference type="InterPro" id="IPR033463">
    <property type="entry name" value="sCache_3"/>
</dbReference>
<evidence type="ECO:0000256" key="6">
    <source>
        <dbReference type="ARBA" id="ARBA00023224"/>
    </source>
</evidence>
<sequence>MKQTKKKATKMSMRFKLVTLPLILLFIAILGIGSISSYSTRKSLIHQMKNDGLEIVSQIAKQIEQNNTSLQVITEKIDSDIKQVGQFVRSNQNQLSPALLKQFSKDLEIDEINVFDKNGEILYSNLDENVGFIAPKDHVLFTFLNNQKDFLSEESRKSTVSENYYKYGYVKNLNGGAIQIGVLANKLQALTEKFDYQTLVENLVQNKNIVYALFIDKNLKAVAHSNKNRIGIDLTDTGSKTAAVDGKPYSSEFFYEGEKVNVYDILYPVVINGKHVGAINVGLSMKDVYASVKQNILLVSAVGILFFILIGSVLFLMSNNIVKLLNSLKIHLNFIADGDFTKDISKKELNRKDELGEMANALVCMENSVKKIIQNITEKSTQTTTNSDSLASISEEMSASSQELAMTMSQVADGATNQSQDLKDSVDSLSELKNNIENIDLELQNVKKETENAANKATIGEQEMNTLVKSIDEMKQAFELVVGKVKTLTHSIHEISGITEIICTISEQTNLLALNAAIEAARAGEHGKGFSVVAEEVRKLAEESKQFTEKIINLVSSITKDTNEMIYTSKNATQSVEEQTTSLEKTLKAFKDILVSVENIVPFMDKTHHAMHKIIQSKDTLMEKVSKVSSLTEENSAGIQQVSASSQELSASSEEVASTAQTLNEIAMHLMHTIECFKIS</sequence>
<dbReference type="PANTHER" id="PTHR32089">
    <property type="entry name" value="METHYL-ACCEPTING CHEMOTAXIS PROTEIN MCPB"/>
    <property type="match status" value="1"/>
</dbReference>
<keyword evidence="6 7" id="KW-0807">Transducer</keyword>
<evidence type="ECO:0000256" key="1">
    <source>
        <dbReference type="ARBA" id="ARBA00004651"/>
    </source>
</evidence>
<organism evidence="11 12">
    <name type="scientific">Marinisporobacter balticus</name>
    <dbReference type="NCBI Taxonomy" id="2018667"/>
    <lineage>
        <taxon>Bacteria</taxon>
        <taxon>Bacillati</taxon>
        <taxon>Bacillota</taxon>
        <taxon>Clostridia</taxon>
        <taxon>Peptostreptococcales</taxon>
        <taxon>Thermotaleaceae</taxon>
        <taxon>Marinisporobacter</taxon>
    </lineage>
</organism>
<evidence type="ECO:0000256" key="3">
    <source>
        <dbReference type="ARBA" id="ARBA00022692"/>
    </source>
</evidence>
<dbReference type="SUPFAM" id="SSF58104">
    <property type="entry name" value="Methyl-accepting chemotaxis protein (MCP) signaling domain"/>
    <property type="match status" value="1"/>
</dbReference>
<evidence type="ECO:0000256" key="2">
    <source>
        <dbReference type="ARBA" id="ARBA00022475"/>
    </source>
</evidence>
<evidence type="ECO:0000256" key="4">
    <source>
        <dbReference type="ARBA" id="ARBA00022989"/>
    </source>
</evidence>
<dbReference type="PROSITE" id="PS50111">
    <property type="entry name" value="CHEMOTAXIS_TRANSDUC_2"/>
    <property type="match status" value="1"/>
</dbReference>
<keyword evidence="2" id="KW-1003">Cell membrane</keyword>
<dbReference type="InterPro" id="IPR029151">
    <property type="entry name" value="Sensor-like_sf"/>
</dbReference>
<dbReference type="Gene3D" id="1.10.287.950">
    <property type="entry name" value="Methyl-accepting chemotaxis protein"/>
    <property type="match status" value="1"/>
</dbReference>
<dbReference type="RefSeq" id="WP_132244101.1">
    <property type="nucleotide sequence ID" value="NZ_SLWV01000007.1"/>
</dbReference>
<dbReference type="GO" id="GO:0005886">
    <property type="term" value="C:plasma membrane"/>
    <property type="evidence" value="ECO:0007669"/>
    <property type="project" value="UniProtKB-SubCell"/>
</dbReference>
<dbReference type="AlphaFoldDB" id="A0A4R2KVA0"/>
<proteinExistence type="predicted"/>
<reference evidence="11 12" key="1">
    <citation type="submission" date="2019-03" db="EMBL/GenBank/DDBJ databases">
        <title>Genomic Encyclopedia of Type Strains, Phase IV (KMG-IV): sequencing the most valuable type-strain genomes for metagenomic binning, comparative biology and taxonomic classification.</title>
        <authorList>
            <person name="Goeker M."/>
        </authorList>
    </citation>
    <scope>NUCLEOTIDE SEQUENCE [LARGE SCALE GENOMIC DNA]</scope>
    <source>
        <strain evidence="11 12">DSM 102940</strain>
    </source>
</reference>
<gene>
    <name evidence="11" type="ORF">EV214_1078</name>
</gene>
<keyword evidence="3 9" id="KW-0812">Transmembrane</keyword>
<dbReference type="GO" id="GO:0007165">
    <property type="term" value="P:signal transduction"/>
    <property type="evidence" value="ECO:0007669"/>
    <property type="project" value="UniProtKB-KW"/>
</dbReference>
<evidence type="ECO:0000256" key="9">
    <source>
        <dbReference type="SAM" id="Phobius"/>
    </source>
</evidence>
<keyword evidence="12" id="KW-1185">Reference proteome</keyword>
<evidence type="ECO:0000259" key="10">
    <source>
        <dbReference type="PROSITE" id="PS50111"/>
    </source>
</evidence>
<feature type="coiled-coil region" evidence="8">
    <location>
        <begin position="422"/>
        <end position="456"/>
    </location>
</feature>
<evidence type="ECO:0000256" key="7">
    <source>
        <dbReference type="PROSITE-ProRule" id="PRU00284"/>
    </source>
</evidence>
<keyword evidence="4 9" id="KW-1133">Transmembrane helix</keyword>
<dbReference type="OrthoDB" id="369336at2"/>
<keyword evidence="5 9" id="KW-0472">Membrane</keyword>
<dbReference type="Gene3D" id="3.30.450.20">
    <property type="entry name" value="PAS domain"/>
    <property type="match status" value="1"/>
</dbReference>
<protein>
    <submittedName>
        <fullName evidence="11">Methyl-accepting chemotaxis protein</fullName>
    </submittedName>
</protein>
<evidence type="ECO:0000313" key="12">
    <source>
        <dbReference type="Proteomes" id="UP000294919"/>
    </source>
</evidence>
<keyword evidence="8" id="KW-0175">Coiled coil</keyword>
<dbReference type="PANTHER" id="PTHR32089:SF112">
    <property type="entry name" value="LYSOZYME-LIKE PROTEIN-RELATED"/>
    <property type="match status" value="1"/>
</dbReference>
<dbReference type="SUPFAM" id="SSF103190">
    <property type="entry name" value="Sensory domain-like"/>
    <property type="match status" value="1"/>
</dbReference>
<comment type="caution">
    <text evidence="11">The sequence shown here is derived from an EMBL/GenBank/DDBJ whole genome shotgun (WGS) entry which is preliminary data.</text>
</comment>
<dbReference type="SMART" id="SM00283">
    <property type="entry name" value="MA"/>
    <property type="match status" value="1"/>
</dbReference>